<dbReference type="Proteomes" id="UP000007502">
    <property type="component" value="Segment"/>
</dbReference>
<keyword evidence="2" id="KW-1185">Reference proteome</keyword>
<dbReference type="OrthoDB" id="27811at10239"/>
<protein>
    <submittedName>
        <fullName evidence="1">Uncharacterized protein ORF186</fullName>
    </submittedName>
</protein>
<evidence type="ECO:0000313" key="2">
    <source>
        <dbReference type="Proteomes" id="UP000007502"/>
    </source>
</evidence>
<dbReference type="GeneID" id="10228667"/>
<name>F1D1L0_9CAUD</name>
<dbReference type="EMBL" id="HQ641347">
    <property type="protein sequence ID" value="ADX88004.1"/>
    <property type="molecule type" value="Genomic_DNA"/>
</dbReference>
<reference evidence="1 2" key="1">
    <citation type="journal article" date="2011" name="MBio">
        <title>Evidence of a dominant lineage of Vibrio cholerae-specific lytic bacteriophages shed by cholera patients over a 10-year period in Dhaka, Bangladesh.</title>
        <authorList>
            <person name="Seed K.D."/>
            <person name="Bodi K.L."/>
            <person name="Kropinski A.M."/>
            <person name="Ackermann H.W."/>
            <person name="Calderwood S.B."/>
            <person name="Qadri F."/>
            <person name="Camilli A."/>
        </authorList>
    </citation>
    <scope>NUCLEOTIDE SEQUENCE [LARGE SCALE GENOMIC DNA]</scope>
</reference>
<proteinExistence type="predicted"/>
<sequence length="72" mass="8283">MKTNKQIAEEKFSVTERNPVDGCVRIIDNDTGKYVGIKGKIFKAKSLTKVAEVLFRLRYGYEMQLNLAKKEE</sequence>
<dbReference type="RefSeq" id="YP_004251129.1">
    <property type="nucleotide sequence ID" value="NC_015157.1"/>
</dbReference>
<evidence type="ECO:0000313" key="1">
    <source>
        <dbReference type="EMBL" id="ADX88004.1"/>
    </source>
</evidence>
<accession>F1D1L0</accession>
<dbReference type="KEGG" id="vg:10228667"/>
<gene>
    <name evidence="1" type="primary">ORF186</name>
</gene>
<organism evidence="1 2">
    <name type="scientific">Vibrio phage ICP1</name>
    <dbReference type="NCBI Taxonomy" id="979525"/>
    <lineage>
        <taxon>Viruses</taxon>
        <taxon>Duplodnaviria</taxon>
        <taxon>Heunggongvirae</taxon>
        <taxon>Uroviricota</taxon>
        <taxon>Caudoviricetes</taxon>
        <taxon>Mohonavirus</taxon>
        <taxon>Mohonavirus ICP1</taxon>
    </lineage>
</organism>